<dbReference type="OrthoDB" id="3830579at2759"/>
<accession>A0A2J6T182</accession>
<sequence>MAEPTQMLILSIPASKPIEDTTSPAGKTWQEILELIRKSEGYKRLYWGRHVEKPDDVQLHIVRGLLEHHHTFLTSPSYLTLTTLLQALGADNKPTIRHALISEFSQPCKGLGKGAPVTGTAIYLSTTASWSLAWTAWVSFVPSVPGFLGIAGGPVLEAVKGEERAFVALVGWESIAMHEAYHHTRHFREEGRKVLLDEAEGGYAHYGHIAFAHHEAKGENGEKGGGGAKL</sequence>
<reference evidence="1 2" key="1">
    <citation type="submission" date="2016-04" db="EMBL/GenBank/DDBJ databases">
        <title>A degradative enzymes factory behind the ericoid mycorrhizal symbiosis.</title>
        <authorList>
            <consortium name="DOE Joint Genome Institute"/>
            <person name="Martino E."/>
            <person name="Morin E."/>
            <person name="Grelet G."/>
            <person name="Kuo A."/>
            <person name="Kohler A."/>
            <person name="Daghino S."/>
            <person name="Barry K."/>
            <person name="Choi C."/>
            <person name="Cichocki N."/>
            <person name="Clum A."/>
            <person name="Copeland A."/>
            <person name="Hainaut M."/>
            <person name="Haridas S."/>
            <person name="Labutti K."/>
            <person name="Lindquist E."/>
            <person name="Lipzen A."/>
            <person name="Khouja H.-R."/>
            <person name="Murat C."/>
            <person name="Ohm R."/>
            <person name="Olson A."/>
            <person name="Spatafora J."/>
            <person name="Veneault-Fourrey C."/>
            <person name="Henrissat B."/>
            <person name="Grigoriev I."/>
            <person name="Martin F."/>
            <person name="Perotto S."/>
        </authorList>
    </citation>
    <scope>NUCLEOTIDE SEQUENCE [LARGE SCALE GENOMIC DNA]</scope>
    <source>
        <strain evidence="1 2">E</strain>
    </source>
</reference>
<dbReference type="AlphaFoldDB" id="A0A2J6T182"/>
<dbReference type="GeneID" id="36583369"/>
<dbReference type="InParanoid" id="A0A2J6T182"/>
<dbReference type="EMBL" id="KZ613848">
    <property type="protein sequence ID" value="PMD56703.1"/>
    <property type="molecule type" value="Genomic_DNA"/>
</dbReference>
<proteinExistence type="predicted"/>
<dbReference type="Gene3D" id="3.30.70.100">
    <property type="match status" value="2"/>
</dbReference>
<gene>
    <name evidence="1" type="ORF">K444DRAFT_535487</name>
</gene>
<evidence type="ECO:0000313" key="2">
    <source>
        <dbReference type="Proteomes" id="UP000235371"/>
    </source>
</evidence>
<organism evidence="1 2">
    <name type="scientific">Hyaloscypha bicolor E</name>
    <dbReference type="NCBI Taxonomy" id="1095630"/>
    <lineage>
        <taxon>Eukaryota</taxon>
        <taxon>Fungi</taxon>
        <taxon>Dikarya</taxon>
        <taxon>Ascomycota</taxon>
        <taxon>Pezizomycotina</taxon>
        <taxon>Leotiomycetes</taxon>
        <taxon>Helotiales</taxon>
        <taxon>Hyaloscyphaceae</taxon>
        <taxon>Hyaloscypha</taxon>
        <taxon>Hyaloscypha bicolor</taxon>
    </lineage>
</organism>
<name>A0A2J6T182_9HELO</name>
<protein>
    <recommendedName>
        <fullName evidence="3">ABM domain-containing protein</fullName>
    </recommendedName>
</protein>
<evidence type="ECO:0008006" key="3">
    <source>
        <dbReference type="Google" id="ProtNLM"/>
    </source>
</evidence>
<dbReference type="RefSeq" id="XP_024733607.1">
    <property type="nucleotide sequence ID" value="XM_024875289.1"/>
</dbReference>
<keyword evidence="2" id="KW-1185">Reference proteome</keyword>
<evidence type="ECO:0000313" key="1">
    <source>
        <dbReference type="EMBL" id="PMD56703.1"/>
    </source>
</evidence>
<dbReference type="Proteomes" id="UP000235371">
    <property type="component" value="Unassembled WGS sequence"/>
</dbReference>